<name>A0ABS9BJN3_9BACT</name>
<dbReference type="Proteomes" id="UP001200145">
    <property type="component" value="Unassembled WGS sequence"/>
</dbReference>
<dbReference type="EC" id="1.8.4.11" evidence="4"/>
<evidence type="ECO:0000259" key="6">
    <source>
        <dbReference type="Pfam" id="PF01625"/>
    </source>
</evidence>
<feature type="domain" description="Peptide methionine sulphoxide reductase MsrA" evidence="6">
    <location>
        <begin position="45"/>
        <end position="197"/>
    </location>
</feature>
<protein>
    <recommendedName>
        <fullName evidence="4">Peptide methionine sulfoxide reductase MsrA</fullName>
        <shortName evidence="4">Protein-methionine-S-oxide reductase</shortName>
        <ecNumber evidence="4">1.8.4.11</ecNumber>
    </recommendedName>
    <alternativeName>
        <fullName evidence="4">Peptide-methionine (S)-S-oxide reductase</fullName>
        <shortName evidence="4">Peptide Met(O) reductase</shortName>
    </alternativeName>
</protein>
<feature type="chain" id="PRO_5047489069" description="Peptide methionine sulfoxide reductase MsrA" evidence="5">
    <location>
        <begin position="24"/>
        <end position="227"/>
    </location>
</feature>
<evidence type="ECO:0000256" key="1">
    <source>
        <dbReference type="ARBA" id="ARBA00023002"/>
    </source>
</evidence>
<accession>A0ABS9BJN3</accession>
<dbReference type="InterPro" id="IPR036509">
    <property type="entry name" value="Met_Sox_Rdtase_MsrA_sf"/>
</dbReference>
<dbReference type="NCBIfam" id="TIGR00401">
    <property type="entry name" value="msrA"/>
    <property type="match status" value="1"/>
</dbReference>
<dbReference type="PROSITE" id="PS51257">
    <property type="entry name" value="PROKAR_LIPOPROTEIN"/>
    <property type="match status" value="1"/>
</dbReference>
<comment type="catalytic activity">
    <reaction evidence="2 4">
        <text>L-methionyl-[protein] + [thioredoxin]-disulfide + H2O = L-methionyl-(S)-S-oxide-[protein] + [thioredoxin]-dithiol</text>
        <dbReference type="Rhea" id="RHEA:14217"/>
        <dbReference type="Rhea" id="RHEA-COMP:10698"/>
        <dbReference type="Rhea" id="RHEA-COMP:10700"/>
        <dbReference type="Rhea" id="RHEA-COMP:12313"/>
        <dbReference type="Rhea" id="RHEA-COMP:12315"/>
        <dbReference type="ChEBI" id="CHEBI:15377"/>
        <dbReference type="ChEBI" id="CHEBI:16044"/>
        <dbReference type="ChEBI" id="CHEBI:29950"/>
        <dbReference type="ChEBI" id="CHEBI:44120"/>
        <dbReference type="ChEBI" id="CHEBI:50058"/>
        <dbReference type="EC" id="1.8.4.11"/>
    </reaction>
</comment>
<evidence type="ECO:0000256" key="3">
    <source>
        <dbReference type="ARBA" id="ARBA00048782"/>
    </source>
</evidence>
<keyword evidence="5" id="KW-0732">Signal</keyword>
<sequence>MKLFTTFSLLSCYLLLSSSCAQKENPNRSMSNDVVYAGYQQVTDTATLGAGCFWCVEAVFQQLQGVLKVSSGYSGGHVVNPTYEQVSEKNTGHAEVIQVVFDPSMITFDELLEVFWQTHDPTTLNKQGNDVGPQYRSAIFYHNDDQKKKALYYKEQLEKSGAWDKPIVTEIAPFKAFYVAEDYHQNYYLNNGSQPYCYFVIRPKLEKFEKVFKDKLKRNTQVQTKNR</sequence>
<dbReference type="InterPro" id="IPR002569">
    <property type="entry name" value="Met_Sox_Rdtase_MsrA_dom"/>
</dbReference>
<dbReference type="HAMAP" id="MF_01401">
    <property type="entry name" value="MsrA"/>
    <property type="match status" value="1"/>
</dbReference>
<dbReference type="RefSeq" id="WP_234865774.1">
    <property type="nucleotide sequence ID" value="NZ_JAKEVY010000002.1"/>
</dbReference>
<dbReference type="GO" id="GO:0008113">
    <property type="term" value="F:peptide-methionine (S)-S-oxide reductase activity"/>
    <property type="evidence" value="ECO:0007669"/>
    <property type="project" value="UniProtKB-EC"/>
</dbReference>
<evidence type="ECO:0000256" key="2">
    <source>
        <dbReference type="ARBA" id="ARBA00047806"/>
    </source>
</evidence>
<comment type="catalytic activity">
    <reaction evidence="3 4">
        <text>[thioredoxin]-disulfide + L-methionine + H2O = L-methionine (S)-S-oxide + [thioredoxin]-dithiol</text>
        <dbReference type="Rhea" id="RHEA:19993"/>
        <dbReference type="Rhea" id="RHEA-COMP:10698"/>
        <dbReference type="Rhea" id="RHEA-COMP:10700"/>
        <dbReference type="ChEBI" id="CHEBI:15377"/>
        <dbReference type="ChEBI" id="CHEBI:29950"/>
        <dbReference type="ChEBI" id="CHEBI:50058"/>
        <dbReference type="ChEBI" id="CHEBI:57844"/>
        <dbReference type="ChEBI" id="CHEBI:58772"/>
        <dbReference type="EC" id="1.8.4.11"/>
    </reaction>
</comment>
<proteinExistence type="inferred from homology"/>
<evidence type="ECO:0000313" key="7">
    <source>
        <dbReference type="EMBL" id="MCF1714821.1"/>
    </source>
</evidence>
<organism evidence="7 8">
    <name type="scientific">Flavihumibacter fluminis</name>
    <dbReference type="NCBI Taxonomy" id="2909236"/>
    <lineage>
        <taxon>Bacteria</taxon>
        <taxon>Pseudomonadati</taxon>
        <taxon>Bacteroidota</taxon>
        <taxon>Chitinophagia</taxon>
        <taxon>Chitinophagales</taxon>
        <taxon>Chitinophagaceae</taxon>
        <taxon>Flavihumibacter</taxon>
    </lineage>
</organism>
<evidence type="ECO:0000256" key="5">
    <source>
        <dbReference type="SAM" id="SignalP"/>
    </source>
</evidence>
<comment type="caution">
    <text evidence="7">The sequence shown here is derived from an EMBL/GenBank/DDBJ whole genome shotgun (WGS) entry which is preliminary data.</text>
</comment>
<gene>
    <name evidence="4 7" type="primary">msrA</name>
    <name evidence="7" type="ORF">L0U88_09305</name>
</gene>
<dbReference type="EMBL" id="JAKEVY010000002">
    <property type="protein sequence ID" value="MCF1714821.1"/>
    <property type="molecule type" value="Genomic_DNA"/>
</dbReference>
<comment type="similarity">
    <text evidence="4">Belongs to the MsrA Met sulfoxide reductase family.</text>
</comment>
<evidence type="ECO:0000256" key="4">
    <source>
        <dbReference type="HAMAP-Rule" id="MF_01401"/>
    </source>
</evidence>
<keyword evidence="8" id="KW-1185">Reference proteome</keyword>
<feature type="active site" evidence="4">
    <location>
        <position position="52"/>
    </location>
</feature>
<dbReference type="PANTHER" id="PTHR43774:SF1">
    <property type="entry name" value="PEPTIDE METHIONINE SULFOXIDE REDUCTASE MSRA 2"/>
    <property type="match status" value="1"/>
</dbReference>
<dbReference type="Pfam" id="PF01625">
    <property type="entry name" value="PMSR"/>
    <property type="match status" value="1"/>
</dbReference>
<comment type="function">
    <text evidence="4">Has an important function as a repair enzyme for proteins that have been inactivated by oxidation. Catalyzes the reversible oxidation-reduction of methionine sulfoxide in proteins to methionine.</text>
</comment>
<dbReference type="SUPFAM" id="SSF55068">
    <property type="entry name" value="Peptide methionine sulfoxide reductase"/>
    <property type="match status" value="1"/>
</dbReference>
<keyword evidence="1 4" id="KW-0560">Oxidoreductase</keyword>
<dbReference type="PANTHER" id="PTHR43774">
    <property type="entry name" value="PEPTIDE METHIONINE SULFOXIDE REDUCTASE"/>
    <property type="match status" value="1"/>
</dbReference>
<reference evidence="7 8" key="1">
    <citation type="submission" date="2022-01" db="EMBL/GenBank/DDBJ databases">
        <title>Flavihumibacter sp. nov., isolated from sediment of a river.</title>
        <authorList>
            <person name="Liu H."/>
        </authorList>
    </citation>
    <scope>NUCLEOTIDE SEQUENCE [LARGE SCALE GENOMIC DNA]</scope>
    <source>
        <strain evidence="7 8">RY-1</strain>
    </source>
</reference>
<evidence type="ECO:0000313" key="8">
    <source>
        <dbReference type="Proteomes" id="UP001200145"/>
    </source>
</evidence>
<dbReference type="Gene3D" id="3.30.1060.10">
    <property type="entry name" value="Peptide methionine sulphoxide reductase MsrA"/>
    <property type="match status" value="1"/>
</dbReference>
<feature type="signal peptide" evidence="5">
    <location>
        <begin position="1"/>
        <end position="23"/>
    </location>
</feature>